<sequence length="86" mass="9160">MLLRLPGVYPPQADTWLLAQVLASQKLGPRSRVLDLCTGTGALSLGALAAGAGRVTAVDLSRRARLNTRLNAAMHRRSIRVVRAAT</sequence>
<evidence type="ECO:0000313" key="2">
    <source>
        <dbReference type="Proteomes" id="UP000002212"/>
    </source>
</evidence>
<accession>C1BCR7</accession>
<reference evidence="1 2" key="1">
    <citation type="submission" date="2009-03" db="EMBL/GenBank/DDBJ databases">
        <title>Comparison of the complete genome sequences of Rhodococcus erythropolis PR4 and Rhodococcus opacus B4.</title>
        <authorList>
            <person name="Takarada H."/>
            <person name="Sekine M."/>
            <person name="Hosoyama A."/>
            <person name="Yamada R."/>
            <person name="Fujisawa T."/>
            <person name="Omata S."/>
            <person name="Shimizu A."/>
            <person name="Tsukatani N."/>
            <person name="Tanikawa S."/>
            <person name="Fujita N."/>
            <person name="Harayama S."/>
        </authorList>
    </citation>
    <scope>NUCLEOTIDE SEQUENCE [LARGE SCALE GENOMIC DNA]</scope>
    <source>
        <strain evidence="1 2">B4</strain>
        <plasmid evidence="1 2">pROB01</plasmid>
    </source>
</reference>
<name>C1BCR7_RHOOB</name>
<evidence type="ECO:0008006" key="3">
    <source>
        <dbReference type="Google" id="ProtNLM"/>
    </source>
</evidence>
<dbReference type="EMBL" id="AP011116">
    <property type="protein sequence ID" value="BAH55661.1"/>
    <property type="molecule type" value="Genomic_DNA"/>
</dbReference>
<protein>
    <recommendedName>
        <fullName evidence="3">Methyltransferase</fullName>
    </recommendedName>
</protein>
<dbReference type="KEGG" id="rop:ROP_pROB01-01620"/>
<keyword evidence="1" id="KW-0614">Plasmid</keyword>
<dbReference type="InterPro" id="IPR029063">
    <property type="entry name" value="SAM-dependent_MTases_sf"/>
</dbReference>
<dbReference type="Pfam" id="PF03602">
    <property type="entry name" value="Cons_hypoth95"/>
    <property type="match status" value="1"/>
</dbReference>
<proteinExistence type="predicted"/>
<evidence type="ECO:0000313" key="1">
    <source>
        <dbReference type="EMBL" id="BAH55661.1"/>
    </source>
</evidence>
<dbReference type="HOGENOM" id="CLU_167548_0_0_11"/>
<dbReference type="CDD" id="cd02440">
    <property type="entry name" value="AdoMet_MTases"/>
    <property type="match status" value="1"/>
</dbReference>
<organism evidence="1 2">
    <name type="scientific">Rhodococcus opacus (strain B4)</name>
    <dbReference type="NCBI Taxonomy" id="632772"/>
    <lineage>
        <taxon>Bacteria</taxon>
        <taxon>Bacillati</taxon>
        <taxon>Actinomycetota</taxon>
        <taxon>Actinomycetes</taxon>
        <taxon>Mycobacteriales</taxon>
        <taxon>Nocardiaceae</taxon>
        <taxon>Rhodococcus</taxon>
    </lineage>
</organism>
<dbReference type="SUPFAM" id="SSF53335">
    <property type="entry name" value="S-adenosyl-L-methionine-dependent methyltransferases"/>
    <property type="match status" value="1"/>
</dbReference>
<dbReference type="Gene3D" id="3.40.50.150">
    <property type="entry name" value="Vaccinia Virus protein VP39"/>
    <property type="match status" value="1"/>
</dbReference>
<dbReference type="Proteomes" id="UP000002212">
    <property type="component" value="Plasmid pROB01"/>
</dbReference>
<gene>
    <name evidence="1" type="ordered locus">ROP_pROB01-01620</name>
</gene>
<dbReference type="PATRIC" id="fig|632772.20.peg.7882"/>
<dbReference type="AlphaFoldDB" id="C1BCR7"/>
<geneLocation type="plasmid" evidence="1 2">
    <name>pROB01</name>
</geneLocation>